<dbReference type="Pfam" id="PF07501">
    <property type="entry name" value="G5"/>
    <property type="match status" value="5"/>
</dbReference>
<organism evidence="4 5">
    <name type="scientific">Finegoldia magna (strain ATCC 29328 / DSM 20472 / WAL 2508)</name>
    <name type="common">Peptostreptococcus magnus</name>
    <dbReference type="NCBI Taxonomy" id="334413"/>
    <lineage>
        <taxon>Bacteria</taxon>
        <taxon>Bacillati</taxon>
        <taxon>Bacillota</taxon>
        <taxon>Tissierellia</taxon>
        <taxon>Tissierellales</taxon>
        <taxon>Peptoniphilaceae</taxon>
        <taxon>Finegoldia</taxon>
    </lineage>
</organism>
<keyword evidence="4" id="KW-0614">Plasmid</keyword>
<proteinExistence type="predicted"/>
<dbReference type="InterPro" id="IPR007253">
    <property type="entry name" value="Cell_wall-bd_2"/>
</dbReference>
<feature type="domain" description="G5" evidence="3">
    <location>
        <begin position="562"/>
        <end position="642"/>
    </location>
</feature>
<accession>B0S4K3</accession>
<feature type="domain" description="G5" evidence="3">
    <location>
        <begin position="313"/>
        <end position="393"/>
    </location>
</feature>
<dbReference type="CDD" id="cd05379">
    <property type="entry name" value="CAP_bacterial"/>
    <property type="match status" value="1"/>
</dbReference>
<feature type="domain" description="G5" evidence="3">
    <location>
        <begin position="648"/>
        <end position="728"/>
    </location>
</feature>
<evidence type="ECO:0000313" key="5">
    <source>
        <dbReference type="Proteomes" id="UP000001319"/>
    </source>
</evidence>
<protein>
    <submittedName>
        <fullName evidence="4">Putative N-acetylmuramoyl-L-alanine amidase</fullName>
    </submittedName>
</protein>
<keyword evidence="5" id="KW-1185">Reference proteome</keyword>
<name>B0S4K3_FINM2</name>
<dbReference type="AlphaFoldDB" id="B0S4K3"/>
<feature type="domain" description="G5" evidence="3">
    <location>
        <begin position="396"/>
        <end position="476"/>
    </location>
</feature>
<feature type="chain" id="PRO_5038542776" evidence="2">
    <location>
        <begin position="21"/>
        <end position="901"/>
    </location>
</feature>
<dbReference type="PANTHER" id="PTHR30032:SF8">
    <property type="entry name" value="GERMINATION-SPECIFIC N-ACETYLMURAMOYL-L-ALANINE AMIDASE"/>
    <property type="match status" value="1"/>
</dbReference>
<dbReference type="Gene3D" id="3.40.50.12090">
    <property type="match status" value="2"/>
</dbReference>
<evidence type="ECO:0000259" key="3">
    <source>
        <dbReference type="PROSITE" id="PS51109"/>
    </source>
</evidence>
<dbReference type="PANTHER" id="PTHR30032">
    <property type="entry name" value="N-ACETYLMURAMOYL-L-ALANINE AMIDASE-RELATED"/>
    <property type="match status" value="1"/>
</dbReference>
<dbReference type="Gene3D" id="3.40.33.10">
    <property type="entry name" value="CAP"/>
    <property type="match status" value="1"/>
</dbReference>
<gene>
    <name evidence="4" type="ordered locus">FMG_P0145</name>
</gene>
<dbReference type="InterPro" id="IPR014044">
    <property type="entry name" value="CAP_dom"/>
</dbReference>
<dbReference type="InterPro" id="IPR011098">
    <property type="entry name" value="G5_dom"/>
</dbReference>
<dbReference type="EMBL" id="AP008972">
    <property type="protein sequence ID" value="BAG09194.1"/>
    <property type="molecule type" value="Genomic_DNA"/>
</dbReference>
<dbReference type="RefSeq" id="WP_012289957.1">
    <property type="nucleotide sequence ID" value="NC_010371.1"/>
</dbReference>
<sequence length="901" mass="102096">MKNKKLLKAVVMLSLATTLAVPFNTLADKQGVRIDGRDRFEVAINVANKFSDSKSCIVLNYLAYSDSISSSEIAKGDMPIYYTKADSIDSNTLKDIRNKGYKNVFIIGGEKSVSKDVENELAKTSKITRVSGQNRYDVNYKTLDKNKENLIVVSGENFADGLVSSALAQIKNATIAITPSNEVHERLSQYLNVNKNLKNIYIVGGEKSITKSVENELSKYANVQRISGSNRYETSEKLAKEISDSKYIVVSGENFADNLVAGSLARRDKRAVVLSPRVDFSTMVRDIAKNKDFIVIGGNNSIDESIFDKDLGAAKTETKKVKVKEIMQYATKEVKDSTLKQGERKTKQQGKDGEKEVVYEETFKNGVVISKKKVSEKTIKAPVDEIILVGTKVDPKNPEVTKRRTVKETIKYATKEVKDSTLKQGERKTKQQGKDGEKEVVYEETFKNGVVINKKKVSEKTIKAPVDEIILVGTKVDPKNPEVTKRRTVKETIKYATKEVKDSTLKQGERKTKQQGKDGEKEVVYEETFKNGVVINKKKVSEKTIKAPVDEIILVGTKVEKKDEVVVKKRTVIESIKHITKEVNDPTLKKGEKKTKQFGKDGKKEVVYEETFKNGVVINKKKVSEKTIKAPVDEIILVGTKVEKKDKEDKEVVKTITEYEDIDFETEKQYDEYLDKGKTEIIQKGEKGKKEIEYYVVYKNNKEISRSVKHIKTIKVPINEIIKIGTNEDRNIIEPIPTTDEELFNYYNVDYNEPLSKGENDILTEVNRIRKENGLSALKVSKTLTRTARIHARDSAILNETTHDWSPKVKELSERLKFMKRQLGAEVTLAASWDEDASSIIQRFMNSPEHRKILLKNNVENIGIGRYDSKFDFNKDGKVEPTSRIFIRVYEQDENLDYIPD</sequence>
<reference evidence="4 5" key="1">
    <citation type="journal article" date="2008" name="DNA Res.">
        <title>Complete genome sequence of Finegoldia magna, an anaerobic opportunistic pathogen.</title>
        <authorList>
            <person name="Goto T."/>
            <person name="Yamashita A."/>
            <person name="Hirakawa H."/>
            <person name="Matsutani M."/>
            <person name="Todo K."/>
            <person name="Ohshima K."/>
            <person name="Toh H."/>
            <person name="Miyamoto K."/>
            <person name="Kuhara S."/>
            <person name="Hattori M."/>
            <person name="Shimizu T."/>
            <person name="Akimoto S."/>
        </authorList>
    </citation>
    <scope>NUCLEOTIDE SEQUENCE [LARGE SCALE GENOMIC DNA]</scope>
    <source>
        <strain evidence="5">ATCC 29328 / DSM 20472 / WAL 2508</strain>
        <plasmid evidence="4 5">pFMC</plasmid>
    </source>
</reference>
<dbReference type="Pfam" id="PF00188">
    <property type="entry name" value="CAP"/>
    <property type="match status" value="1"/>
</dbReference>
<dbReference type="Gene3D" id="2.20.230.10">
    <property type="entry name" value="Resuscitation-promoting factor rpfb"/>
    <property type="match status" value="5"/>
</dbReference>
<dbReference type="SMART" id="SM01208">
    <property type="entry name" value="G5"/>
    <property type="match status" value="5"/>
</dbReference>
<dbReference type="PROSITE" id="PS51109">
    <property type="entry name" value="G5"/>
    <property type="match status" value="5"/>
</dbReference>
<dbReference type="InterPro" id="IPR035940">
    <property type="entry name" value="CAP_sf"/>
</dbReference>
<dbReference type="HOGENOM" id="CLU_321541_0_0_9"/>
<keyword evidence="1 2" id="KW-0732">Signal</keyword>
<dbReference type="InterPro" id="IPR051922">
    <property type="entry name" value="Bact_Sporulation_Assoc"/>
</dbReference>
<geneLocation type="plasmid" evidence="4 5">
    <name>pFMC</name>
</geneLocation>
<dbReference type="eggNOG" id="COG2340">
    <property type="taxonomic scope" value="Bacteria"/>
</dbReference>
<evidence type="ECO:0000256" key="2">
    <source>
        <dbReference type="SAM" id="SignalP"/>
    </source>
</evidence>
<feature type="signal peptide" evidence="2">
    <location>
        <begin position="1"/>
        <end position="20"/>
    </location>
</feature>
<dbReference type="eggNOG" id="COG2247">
    <property type="taxonomic scope" value="Bacteria"/>
</dbReference>
<feature type="domain" description="G5" evidence="3">
    <location>
        <begin position="479"/>
        <end position="559"/>
    </location>
</feature>
<evidence type="ECO:0000256" key="1">
    <source>
        <dbReference type="ARBA" id="ARBA00022729"/>
    </source>
</evidence>
<dbReference type="Pfam" id="PF04122">
    <property type="entry name" value="CW_binding_2"/>
    <property type="match status" value="3"/>
</dbReference>
<dbReference type="Proteomes" id="UP000001319">
    <property type="component" value="Plasmid pFMC"/>
</dbReference>
<dbReference type="SUPFAM" id="SSF55797">
    <property type="entry name" value="PR-1-like"/>
    <property type="match status" value="1"/>
</dbReference>
<dbReference type="eggNOG" id="COG3583">
    <property type="taxonomic scope" value="Bacteria"/>
</dbReference>
<evidence type="ECO:0000313" key="4">
    <source>
        <dbReference type="EMBL" id="BAG09194.1"/>
    </source>
</evidence>
<dbReference type="KEGG" id="fma:FMG_P0145"/>